<name>X0Y7E8_9ZZZZ</name>
<dbReference type="InterPro" id="IPR002716">
    <property type="entry name" value="PIN_dom"/>
</dbReference>
<proteinExistence type="predicted"/>
<dbReference type="EMBL" id="BARS01056488">
    <property type="protein sequence ID" value="GAG43222.1"/>
    <property type="molecule type" value="Genomic_DNA"/>
</dbReference>
<accession>X0Y7E8</accession>
<gene>
    <name evidence="2" type="ORF">S01H1_83165</name>
</gene>
<feature type="non-terminal residue" evidence="2">
    <location>
        <position position="1"/>
    </location>
</feature>
<sequence length="73" mass="8316">WLALFEGLITVVEVKEHVDFPRDRKDAKFLECALATDAEYFVTGDRDFEEAEKMANTAIVSVSQFKSLVCDAW</sequence>
<dbReference type="NCBIfam" id="TIGR00305">
    <property type="entry name" value="putative toxin-antitoxin system toxin component, PIN family"/>
    <property type="match status" value="1"/>
</dbReference>
<dbReference type="AlphaFoldDB" id="X0Y7E8"/>
<evidence type="ECO:0000313" key="2">
    <source>
        <dbReference type="EMBL" id="GAG43222.1"/>
    </source>
</evidence>
<dbReference type="InterPro" id="IPR002850">
    <property type="entry name" value="PIN_toxin-like"/>
</dbReference>
<reference evidence="2" key="1">
    <citation type="journal article" date="2014" name="Front. Microbiol.">
        <title>High frequency of phylogenetically diverse reductive dehalogenase-homologous genes in deep subseafloor sedimentary metagenomes.</title>
        <authorList>
            <person name="Kawai M."/>
            <person name="Futagami T."/>
            <person name="Toyoda A."/>
            <person name="Takaki Y."/>
            <person name="Nishi S."/>
            <person name="Hori S."/>
            <person name="Arai W."/>
            <person name="Tsubouchi T."/>
            <person name="Morono Y."/>
            <person name="Uchiyama I."/>
            <person name="Ito T."/>
            <person name="Fujiyama A."/>
            <person name="Inagaki F."/>
            <person name="Takami H."/>
        </authorList>
    </citation>
    <scope>NUCLEOTIDE SEQUENCE</scope>
    <source>
        <strain evidence="2">Expedition CK06-06</strain>
    </source>
</reference>
<protein>
    <recommendedName>
        <fullName evidence="1">PIN domain-containing protein</fullName>
    </recommendedName>
</protein>
<dbReference type="Pfam" id="PF13470">
    <property type="entry name" value="PIN_3"/>
    <property type="match status" value="1"/>
</dbReference>
<feature type="domain" description="PIN" evidence="1">
    <location>
        <begin position="22"/>
        <end position="47"/>
    </location>
</feature>
<dbReference type="InterPro" id="IPR029060">
    <property type="entry name" value="PIN-like_dom_sf"/>
</dbReference>
<evidence type="ECO:0000259" key="1">
    <source>
        <dbReference type="Pfam" id="PF13470"/>
    </source>
</evidence>
<dbReference type="SUPFAM" id="SSF88723">
    <property type="entry name" value="PIN domain-like"/>
    <property type="match status" value="1"/>
</dbReference>
<organism evidence="2">
    <name type="scientific">marine sediment metagenome</name>
    <dbReference type="NCBI Taxonomy" id="412755"/>
    <lineage>
        <taxon>unclassified sequences</taxon>
        <taxon>metagenomes</taxon>
        <taxon>ecological metagenomes</taxon>
    </lineage>
</organism>
<comment type="caution">
    <text evidence="2">The sequence shown here is derived from an EMBL/GenBank/DDBJ whole genome shotgun (WGS) entry which is preliminary data.</text>
</comment>